<dbReference type="EMBL" id="CADCXW020000001">
    <property type="protein sequence ID" value="CAD1531669.1"/>
    <property type="molecule type" value="Genomic_DNA"/>
</dbReference>
<accession>A0A6V7HWF1</accession>
<gene>
    <name evidence="1" type="ORF">BBRV_LOCUS9006</name>
</gene>
<protein>
    <submittedName>
        <fullName evidence="1">Uncharacterized protein</fullName>
    </submittedName>
</protein>
<sequence length="161" mass="17487">MSTAKNTNPPHHRPSSPRRFFARLYGHLETKEEVEKIVKTKGTDATDKKLSPEDLSIVGEKKKRSFEDNERAESDCLLNRSDNISLPLLPYGFFHGGHGLHPYHLGPGGHSATTAAVAAAAAAAVVPFSSHHIPGVHPAPPESAGHFHGFSAFRKTFSTFI</sequence>
<evidence type="ECO:0000313" key="1">
    <source>
        <dbReference type="EMBL" id="CAD1531669.1"/>
    </source>
</evidence>
<proteinExistence type="predicted"/>
<reference evidence="1" key="1">
    <citation type="submission" date="2020-07" db="EMBL/GenBank/DDBJ databases">
        <authorList>
            <person name="Ferguson B K."/>
        </authorList>
    </citation>
    <scope>NUCLEOTIDE SEQUENCE</scope>
    <source>
        <strain evidence="1">L06</strain>
    </source>
</reference>
<organism evidence="1">
    <name type="scientific">Bracon brevicornis</name>
    <dbReference type="NCBI Taxonomy" id="1563983"/>
    <lineage>
        <taxon>Eukaryota</taxon>
        <taxon>Metazoa</taxon>
        <taxon>Ecdysozoa</taxon>
        <taxon>Arthropoda</taxon>
        <taxon>Hexapoda</taxon>
        <taxon>Insecta</taxon>
        <taxon>Pterygota</taxon>
        <taxon>Neoptera</taxon>
        <taxon>Endopterygota</taxon>
        <taxon>Hymenoptera</taxon>
        <taxon>Apocrita</taxon>
        <taxon>Ichneumonoidea</taxon>
        <taxon>Braconidae</taxon>
        <taxon>Braconinae</taxon>
        <taxon>Bracon</taxon>
    </lineage>
</organism>
<name>A0A6V7HWF1_9HYME</name>
<dbReference type="AlphaFoldDB" id="A0A6V7HWF1"/>